<keyword evidence="1 4" id="KW-0732">Signal</keyword>
<keyword evidence="7" id="KW-1185">Reference proteome</keyword>
<feature type="chain" id="PRO_5017800919" description="M23ase beta-sheet core domain-containing protein" evidence="4">
    <location>
        <begin position="21"/>
        <end position="440"/>
    </location>
</feature>
<reference evidence="6 7" key="1">
    <citation type="submission" date="2018-09" db="EMBL/GenBank/DDBJ databases">
        <title>Genome sequencing of strain 6GH32-13.</title>
        <authorList>
            <person name="Weon H.-Y."/>
            <person name="Heo J."/>
            <person name="Kwon S.-W."/>
        </authorList>
    </citation>
    <scope>NUCLEOTIDE SEQUENCE [LARGE SCALE GENOMIC DNA]</scope>
    <source>
        <strain evidence="6 7">5GH32-13</strain>
    </source>
</reference>
<evidence type="ECO:0000256" key="4">
    <source>
        <dbReference type="SAM" id="SignalP"/>
    </source>
</evidence>
<dbReference type="InterPro" id="IPR050570">
    <property type="entry name" value="Cell_wall_metabolism_enzyme"/>
</dbReference>
<dbReference type="InterPro" id="IPR011055">
    <property type="entry name" value="Dup_hybrid_motif"/>
</dbReference>
<dbReference type="GO" id="GO:0004222">
    <property type="term" value="F:metalloendopeptidase activity"/>
    <property type="evidence" value="ECO:0007669"/>
    <property type="project" value="TreeGrafter"/>
</dbReference>
<gene>
    <name evidence="6" type="ORF">D3H65_19865</name>
</gene>
<feature type="signal peptide" evidence="4">
    <location>
        <begin position="1"/>
        <end position="20"/>
    </location>
</feature>
<keyword evidence="2" id="KW-0175">Coiled coil</keyword>
<feature type="coiled-coil region" evidence="2">
    <location>
        <begin position="19"/>
        <end position="106"/>
    </location>
</feature>
<dbReference type="Gene3D" id="2.70.70.10">
    <property type="entry name" value="Glucose Permease (Domain IIA)"/>
    <property type="match status" value="1"/>
</dbReference>
<evidence type="ECO:0000313" key="7">
    <source>
        <dbReference type="Proteomes" id="UP000263900"/>
    </source>
</evidence>
<feature type="compositionally biased region" description="Basic and acidic residues" evidence="3">
    <location>
        <begin position="240"/>
        <end position="254"/>
    </location>
</feature>
<dbReference type="OrthoDB" id="9815884at2"/>
<protein>
    <recommendedName>
        <fullName evidence="5">M23ase beta-sheet core domain-containing protein</fullName>
    </recommendedName>
</protein>
<dbReference type="RefSeq" id="WP_119051982.1">
    <property type="nucleotide sequence ID" value="NZ_CP032157.1"/>
</dbReference>
<organism evidence="6 7">
    <name type="scientific">Paraflavitalea soli</name>
    <dbReference type="NCBI Taxonomy" id="2315862"/>
    <lineage>
        <taxon>Bacteria</taxon>
        <taxon>Pseudomonadati</taxon>
        <taxon>Bacteroidota</taxon>
        <taxon>Chitinophagia</taxon>
        <taxon>Chitinophagales</taxon>
        <taxon>Chitinophagaceae</taxon>
        <taxon>Paraflavitalea</taxon>
    </lineage>
</organism>
<dbReference type="Pfam" id="PF01551">
    <property type="entry name" value="Peptidase_M23"/>
    <property type="match status" value="1"/>
</dbReference>
<accession>A0A3B7MRW0</accession>
<evidence type="ECO:0000259" key="5">
    <source>
        <dbReference type="Pfam" id="PF01551"/>
    </source>
</evidence>
<feature type="compositionally biased region" description="Low complexity" evidence="3">
    <location>
        <begin position="255"/>
        <end position="285"/>
    </location>
</feature>
<dbReference type="KEGG" id="pseg:D3H65_19865"/>
<dbReference type="Gene3D" id="6.10.250.3150">
    <property type="match status" value="1"/>
</dbReference>
<dbReference type="CDD" id="cd12797">
    <property type="entry name" value="M23_peptidase"/>
    <property type="match status" value="1"/>
</dbReference>
<feature type="domain" description="M23ase beta-sheet core" evidence="5">
    <location>
        <begin position="343"/>
        <end position="433"/>
    </location>
</feature>
<evidence type="ECO:0000313" key="6">
    <source>
        <dbReference type="EMBL" id="AXY76103.1"/>
    </source>
</evidence>
<evidence type="ECO:0000256" key="1">
    <source>
        <dbReference type="ARBA" id="ARBA00022729"/>
    </source>
</evidence>
<feature type="region of interest" description="Disordered" evidence="3">
    <location>
        <begin position="240"/>
        <end position="294"/>
    </location>
</feature>
<name>A0A3B7MRW0_9BACT</name>
<dbReference type="AlphaFoldDB" id="A0A3B7MRW0"/>
<dbReference type="SUPFAM" id="SSF51261">
    <property type="entry name" value="Duplicated hybrid motif"/>
    <property type="match status" value="1"/>
</dbReference>
<proteinExistence type="predicted"/>
<sequence length="440" mass="49467">MLKTLFSCFLILAFSGSLLAQTSDDLKKKQADIQREIDELKQSLNDTKKNKKAGLGQLSLITKKLRLREQAINNINDQINVIQNNISQSRNEITRLKQELDTLKTQYEKSVVYAYKNRSNYDFLNFIFSAASFNDALKRIEYLKSYRQYREQQATSIKNTQLLLQGKITGLETTQKRKSDALVEQQKEKVVLVEERKEKDEIVNKLKTRERELTKELTDKQRADKKLRDGIMAAIRREADKARAEAKRREKEEAAAAAAAAKKAAANPATTSPNPNTTAANNTPAKPAPVKSKSVFDATPEGELISDNFEKNRGKLPWPVDKGQIKIHFGPYRIAELKITGNNPGLTLETEEGAAVKAVFDGEVISVFEVDGSSAVFVRHGKYFTTYSNLNSVTVGRNQQVKAGQVLGKAASNSEGNGEIEFVLMQDTRNLDPEPWIRRR</sequence>
<dbReference type="PANTHER" id="PTHR21666:SF289">
    <property type="entry name" value="L-ALA--D-GLU ENDOPEPTIDASE"/>
    <property type="match status" value="1"/>
</dbReference>
<dbReference type="Proteomes" id="UP000263900">
    <property type="component" value="Chromosome"/>
</dbReference>
<dbReference type="PANTHER" id="PTHR21666">
    <property type="entry name" value="PEPTIDASE-RELATED"/>
    <property type="match status" value="1"/>
</dbReference>
<evidence type="ECO:0000256" key="3">
    <source>
        <dbReference type="SAM" id="MobiDB-lite"/>
    </source>
</evidence>
<evidence type="ECO:0000256" key="2">
    <source>
        <dbReference type="SAM" id="Coils"/>
    </source>
</evidence>
<dbReference type="InterPro" id="IPR016047">
    <property type="entry name" value="M23ase_b-sheet_dom"/>
</dbReference>
<dbReference type="EMBL" id="CP032157">
    <property type="protein sequence ID" value="AXY76103.1"/>
    <property type="molecule type" value="Genomic_DNA"/>
</dbReference>